<organism evidence="1 2">
    <name type="scientific">Embleya scabrispora</name>
    <dbReference type="NCBI Taxonomy" id="159449"/>
    <lineage>
        <taxon>Bacteria</taxon>
        <taxon>Bacillati</taxon>
        <taxon>Actinomycetota</taxon>
        <taxon>Actinomycetes</taxon>
        <taxon>Kitasatosporales</taxon>
        <taxon>Streptomycetaceae</taxon>
        <taxon>Embleya</taxon>
    </lineage>
</organism>
<dbReference type="STRING" id="159449.B4N89_17065"/>
<evidence type="ECO:0000313" key="2">
    <source>
        <dbReference type="Proteomes" id="UP000190037"/>
    </source>
</evidence>
<dbReference type="AlphaFoldDB" id="A0A1T3P0L5"/>
<dbReference type="Proteomes" id="UP000190037">
    <property type="component" value="Unassembled WGS sequence"/>
</dbReference>
<gene>
    <name evidence="1" type="ORF">B4N89_17065</name>
</gene>
<accession>A0A1T3P0L5</accession>
<keyword evidence="2" id="KW-1185">Reference proteome</keyword>
<evidence type="ECO:0000313" key="1">
    <source>
        <dbReference type="EMBL" id="OPC82420.1"/>
    </source>
</evidence>
<dbReference type="RefSeq" id="WP_143657993.1">
    <property type="nucleotide sequence ID" value="NZ_MWQN01000001.1"/>
</dbReference>
<proteinExistence type="predicted"/>
<comment type="caution">
    <text evidence="1">The sequence shown here is derived from an EMBL/GenBank/DDBJ whole genome shotgun (WGS) entry which is preliminary data.</text>
</comment>
<name>A0A1T3P0L5_9ACTN</name>
<dbReference type="EMBL" id="MWQN01000001">
    <property type="protein sequence ID" value="OPC82420.1"/>
    <property type="molecule type" value="Genomic_DNA"/>
</dbReference>
<reference evidence="1 2" key="1">
    <citation type="submission" date="2017-03" db="EMBL/GenBank/DDBJ databases">
        <title>Draft genome sequence of Streptomyces scabrisporus NF3, endophyte isolated from Amphipterygium adstringens.</title>
        <authorList>
            <person name="Vazquez M."/>
            <person name="Ceapa C.D."/>
            <person name="Rodriguez Luna D."/>
            <person name="Sanchez Esquivel S."/>
        </authorList>
    </citation>
    <scope>NUCLEOTIDE SEQUENCE [LARGE SCALE GENOMIC DNA]</scope>
    <source>
        <strain evidence="1 2">NF3</strain>
    </source>
</reference>
<protein>
    <submittedName>
        <fullName evidence="1">Uncharacterized protein</fullName>
    </submittedName>
</protein>
<sequence length="148" mass="16933">MSETVIDIDRADYSEWRAGFARVMPIGREPAMPTAESEYGTPVMPRPERTIEGLRRAVALLAPHWLPEMDRSQREATATALKINRLDPLRAWLRHWAAVVEIERHPDLAFRYHRAEQVDTISDDAEIRARGVRVAEELMRAAYAAVET</sequence>
<dbReference type="OrthoDB" id="3431428at2"/>